<evidence type="ECO:0000256" key="1">
    <source>
        <dbReference type="ARBA" id="ARBA00004508"/>
    </source>
</evidence>
<evidence type="ECO:0000256" key="6">
    <source>
        <dbReference type="ARBA" id="ARBA00022692"/>
    </source>
</evidence>
<evidence type="ECO:0000256" key="7">
    <source>
        <dbReference type="ARBA" id="ARBA00022777"/>
    </source>
</evidence>
<evidence type="ECO:0000313" key="14">
    <source>
        <dbReference type="Proteomes" id="UP000026962"/>
    </source>
</evidence>
<dbReference type="STRING" id="4537.A0A0E0JQK8"/>
<feature type="transmembrane region" description="Helical" evidence="12">
    <location>
        <begin position="127"/>
        <end position="145"/>
    </location>
</feature>
<keyword evidence="10 12" id="KW-0472">Membrane</keyword>
<keyword evidence="4" id="KW-0934">Plastid</keyword>
<dbReference type="GO" id="GO:0031969">
    <property type="term" value="C:chloroplast membrane"/>
    <property type="evidence" value="ECO:0007669"/>
    <property type="project" value="UniProtKB-SubCell"/>
</dbReference>
<comment type="subcellular location">
    <subcellularLocation>
        <location evidence="1">Plastid</location>
        <location evidence="1">Chloroplast membrane</location>
        <topology evidence="1">Multi-pass membrane protein</topology>
    </subcellularLocation>
</comment>
<keyword evidence="14" id="KW-1185">Reference proteome</keyword>
<evidence type="ECO:0000313" key="13">
    <source>
        <dbReference type="EnsemblPlants" id="OPUNC01G34880.1"/>
    </source>
</evidence>
<feature type="transmembrane region" description="Helical" evidence="12">
    <location>
        <begin position="102"/>
        <end position="121"/>
    </location>
</feature>
<dbReference type="PANTHER" id="PTHR32523">
    <property type="entry name" value="PHYTOL KINASE 1, CHLOROPLASTIC"/>
    <property type="match status" value="1"/>
</dbReference>
<keyword evidence="7" id="KW-0418">Kinase</keyword>
<accession>A0A0E0JQK8</accession>
<reference evidence="13" key="2">
    <citation type="submission" date="2018-05" db="EMBL/GenBank/DDBJ databases">
        <title>OpunRS2 (Oryza punctata Reference Sequence Version 2).</title>
        <authorList>
            <person name="Zhang J."/>
            <person name="Kudrna D."/>
            <person name="Lee S."/>
            <person name="Talag J."/>
            <person name="Welchert J."/>
            <person name="Wing R.A."/>
        </authorList>
    </citation>
    <scope>NUCLEOTIDE SEQUENCE [LARGE SCALE GENOMIC DNA]</scope>
</reference>
<feature type="transmembrane region" description="Helical" evidence="12">
    <location>
        <begin position="190"/>
        <end position="223"/>
    </location>
</feature>
<dbReference type="OMA" id="IQESSHM"/>
<dbReference type="AlphaFoldDB" id="A0A0E0JQK8"/>
<keyword evidence="3" id="KW-0150">Chloroplast</keyword>
<keyword evidence="9 12" id="KW-1133">Transmembrane helix</keyword>
<evidence type="ECO:0000256" key="5">
    <source>
        <dbReference type="ARBA" id="ARBA00022679"/>
    </source>
</evidence>
<protein>
    <submittedName>
        <fullName evidence="13">Uncharacterized protein</fullName>
    </submittedName>
</protein>
<feature type="compositionally biased region" description="Low complexity" evidence="11">
    <location>
        <begin position="14"/>
        <end position="30"/>
    </location>
</feature>
<evidence type="ECO:0000256" key="10">
    <source>
        <dbReference type="ARBA" id="ARBA00023136"/>
    </source>
</evidence>
<keyword evidence="6 12" id="KW-0812">Transmembrane</keyword>
<dbReference type="Proteomes" id="UP000026962">
    <property type="component" value="Chromosome 1"/>
</dbReference>
<evidence type="ECO:0000256" key="9">
    <source>
        <dbReference type="ARBA" id="ARBA00022989"/>
    </source>
</evidence>
<dbReference type="GO" id="GO:0016301">
    <property type="term" value="F:kinase activity"/>
    <property type="evidence" value="ECO:0007669"/>
    <property type="project" value="UniProtKB-KW"/>
</dbReference>
<dbReference type="Gramene" id="OPUNC01G34880.1">
    <property type="protein sequence ID" value="OPUNC01G34880.1"/>
    <property type="gene ID" value="OPUNC01G34880"/>
</dbReference>
<feature type="transmembrane region" description="Helical" evidence="12">
    <location>
        <begin position="157"/>
        <end position="178"/>
    </location>
</feature>
<evidence type="ECO:0000256" key="11">
    <source>
        <dbReference type="SAM" id="MobiDB-lite"/>
    </source>
</evidence>
<comment type="similarity">
    <text evidence="2">Belongs to the polyprenol kinase family.</text>
</comment>
<evidence type="ECO:0000256" key="8">
    <source>
        <dbReference type="ARBA" id="ARBA00022946"/>
    </source>
</evidence>
<evidence type="ECO:0000256" key="4">
    <source>
        <dbReference type="ARBA" id="ARBA00022640"/>
    </source>
</evidence>
<dbReference type="eggNOG" id="KOG4453">
    <property type="taxonomic scope" value="Eukaryota"/>
</dbReference>
<organism evidence="13">
    <name type="scientific">Oryza punctata</name>
    <name type="common">Red rice</name>
    <dbReference type="NCBI Taxonomy" id="4537"/>
    <lineage>
        <taxon>Eukaryota</taxon>
        <taxon>Viridiplantae</taxon>
        <taxon>Streptophyta</taxon>
        <taxon>Embryophyta</taxon>
        <taxon>Tracheophyta</taxon>
        <taxon>Spermatophyta</taxon>
        <taxon>Magnoliopsida</taxon>
        <taxon>Liliopsida</taxon>
        <taxon>Poales</taxon>
        <taxon>Poaceae</taxon>
        <taxon>BOP clade</taxon>
        <taxon>Oryzoideae</taxon>
        <taxon>Oryzeae</taxon>
        <taxon>Oryzinae</taxon>
        <taxon>Oryza</taxon>
    </lineage>
</organism>
<evidence type="ECO:0000256" key="2">
    <source>
        <dbReference type="ARBA" id="ARBA00010794"/>
    </source>
</evidence>
<proteinExistence type="inferred from homology"/>
<feature type="region of interest" description="Disordered" evidence="11">
    <location>
        <begin position="14"/>
        <end position="42"/>
    </location>
</feature>
<evidence type="ECO:0000256" key="3">
    <source>
        <dbReference type="ARBA" id="ARBA00022528"/>
    </source>
</evidence>
<name>A0A0E0JQK8_ORYPU</name>
<keyword evidence="5" id="KW-0808">Transferase</keyword>
<evidence type="ECO:0000256" key="12">
    <source>
        <dbReference type="SAM" id="Phobius"/>
    </source>
</evidence>
<keyword evidence="8" id="KW-0809">Transit peptide</keyword>
<feature type="transmembrane region" description="Helical" evidence="12">
    <location>
        <begin position="72"/>
        <end position="90"/>
    </location>
</feature>
<feature type="transmembrane region" description="Helical" evidence="12">
    <location>
        <begin position="244"/>
        <end position="262"/>
    </location>
</feature>
<sequence length="318" mass="34459">MVNLISAHLLSLPSSAPRSRPQSRPLLSPPTAASSCSFDLPRPRRLVTDGNRRKGRMAAAIPPEAGGLAHDLGSAAVTAGVALALLRFFEELAKRGVFEQKLNRKLVHITIGMVFLLFWPLFSSGSYAPFLAAVAPGINIIRMLLLGLGVMKNEAMICLFFVSVAYLSLLLLLLQTSFSHEHRELLKGPLYYATTITFATSIFWRTSPIAIALICNLCAGDGIADIVGRRLGQEKLPYNPNKSYAGSIAMALAGFLASIGYMHYFQSFGFIEESWSLAFGFLVVSVTAALVESHPISTHLDDNLTVPLTSFLIGSLVF</sequence>
<dbReference type="HOGENOM" id="CLU_058561_3_0_1"/>
<dbReference type="InterPro" id="IPR039606">
    <property type="entry name" value="Phytol/farnesol_kinase"/>
</dbReference>
<reference evidence="13" key="1">
    <citation type="submission" date="2015-04" db="UniProtKB">
        <authorList>
            <consortium name="EnsemblPlants"/>
        </authorList>
    </citation>
    <scope>IDENTIFICATION</scope>
</reference>
<dbReference type="EnsemblPlants" id="OPUNC01G34880.1">
    <property type="protein sequence ID" value="OPUNC01G34880.1"/>
    <property type="gene ID" value="OPUNC01G34880"/>
</dbReference>
<feature type="transmembrane region" description="Helical" evidence="12">
    <location>
        <begin position="274"/>
        <end position="291"/>
    </location>
</feature>
<dbReference type="PANTHER" id="PTHR32523:SF7">
    <property type="entry name" value="FARNESOL KINASE, CHLOROPLASTIC"/>
    <property type="match status" value="1"/>
</dbReference>